<dbReference type="InterPro" id="IPR001173">
    <property type="entry name" value="Glyco_trans_2-like"/>
</dbReference>
<dbReference type="InterPro" id="IPR029044">
    <property type="entry name" value="Nucleotide-diphossugar_trans"/>
</dbReference>
<dbReference type="EMBL" id="MFEG01000021">
    <property type="protein sequence ID" value="OGE75940.1"/>
    <property type="molecule type" value="Genomic_DNA"/>
</dbReference>
<evidence type="ECO:0000313" key="2">
    <source>
        <dbReference type="EMBL" id="OGE75940.1"/>
    </source>
</evidence>
<feature type="domain" description="Glycosyltransferase 2-like" evidence="1">
    <location>
        <begin position="4"/>
        <end position="124"/>
    </location>
</feature>
<gene>
    <name evidence="2" type="ORF">A3K06_01015</name>
</gene>
<sequence length="270" mass="30097">MTISCVIPTCDRPQHLLEAVASVLKQTVKPLEIIVVNNGKEKIMLPAGLADAVSVHDIIPYAGAAQARNFGAAVAKGDYLAFLDDDDLWPSNYLENVSVAIGEGARCVVSRQDIMENGKQVVWKNPYGRTTIDYILVRNPGTGGPNTVIARDLFFSVKGYDPKLPPSEDKAMILEVLRAGVPVTTLSDNAVIVGKDRGEFYLTSYARLAEGVFQFTRKYGKLMSFEQYLYNWSKILYFRYRAGQKWLWPLAKGLHLLSRVFSPFTLIRNS</sequence>
<name>A0A1F5NEQ5_9BACT</name>
<dbReference type="Proteomes" id="UP000176547">
    <property type="component" value="Unassembled WGS sequence"/>
</dbReference>
<comment type="caution">
    <text evidence="2">The sequence shown here is derived from an EMBL/GenBank/DDBJ whole genome shotgun (WGS) entry which is preliminary data.</text>
</comment>
<evidence type="ECO:0000259" key="1">
    <source>
        <dbReference type="Pfam" id="PF00535"/>
    </source>
</evidence>
<organism evidence="2 3">
    <name type="scientific">Candidatus Doudnabacteria bacterium RIFCSPHIGHO2_01_52_17</name>
    <dbReference type="NCBI Taxonomy" id="1817820"/>
    <lineage>
        <taxon>Bacteria</taxon>
        <taxon>Candidatus Doudnaibacteriota</taxon>
    </lineage>
</organism>
<reference evidence="2 3" key="1">
    <citation type="journal article" date="2016" name="Nat. Commun.">
        <title>Thousands of microbial genomes shed light on interconnected biogeochemical processes in an aquifer system.</title>
        <authorList>
            <person name="Anantharaman K."/>
            <person name="Brown C.T."/>
            <person name="Hug L.A."/>
            <person name="Sharon I."/>
            <person name="Castelle C.J."/>
            <person name="Probst A.J."/>
            <person name="Thomas B.C."/>
            <person name="Singh A."/>
            <person name="Wilkins M.J."/>
            <person name="Karaoz U."/>
            <person name="Brodie E.L."/>
            <person name="Williams K.H."/>
            <person name="Hubbard S.S."/>
            <person name="Banfield J.F."/>
        </authorList>
    </citation>
    <scope>NUCLEOTIDE SEQUENCE [LARGE SCALE GENOMIC DNA]</scope>
</reference>
<dbReference type="Pfam" id="PF00535">
    <property type="entry name" value="Glycos_transf_2"/>
    <property type="match status" value="1"/>
</dbReference>
<dbReference type="PANTHER" id="PTHR43685">
    <property type="entry name" value="GLYCOSYLTRANSFERASE"/>
    <property type="match status" value="1"/>
</dbReference>
<dbReference type="AlphaFoldDB" id="A0A1F5NEQ5"/>
<dbReference type="SUPFAM" id="SSF53448">
    <property type="entry name" value="Nucleotide-diphospho-sugar transferases"/>
    <property type="match status" value="1"/>
</dbReference>
<proteinExistence type="predicted"/>
<protein>
    <recommendedName>
        <fullName evidence="1">Glycosyltransferase 2-like domain-containing protein</fullName>
    </recommendedName>
</protein>
<accession>A0A1F5NEQ5</accession>
<dbReference type="PANTHER" id="PTHR43685:SF2">
    <property type="entry name" value="GLYCOSYLTRANSFERASE 2-LIKE DOMAIN-CONTAINING PROTEIN"/>
    <property type="match status" value="1"/>
</dbReference>
<dbReference type="CDD" id="cd00761">
    <property type="entry name" value="Glyco_tranf_GTA_type"/>
    <property type="match status" value="1"/>
</dbReference>
<dbReference type="Gene3D" id="3.90.550.10">
    <property type="entry name" value="Spore Coat Polysaccharide Biosynthesis Protein SpsA, Chain A"/>
    <property type="match status" value="1"/>
</dbReference>
<dbReference type="InterPro" id="IPR050834">
    <property type="entry name" value="Glycosyltransf_2"/>
</dbReference>
<evidence type="ECO:0000313" key="3">
    <source>
        <dbReference type="Proteomes" id="UP000176547"/>
    </source>
</evidence>